<evidence type="ECO:0000256" key="1">
    <source>
        <dbReference type="ARBA" id="ARBA00008226"/>
    </source>
</evidence>
<proteinExistence type="inferred from homology"/>
<dbReference type="PANTHER" id="PTHR11451:SF56">
    <property type="entry name" value="THREONINE--TRNA LIGASE 1"/>
    <property type="match status" value="1"/>
</dbReference>
<feature type="binding site" evidence="13">
    <location>
        <position position="341"/>
    </location>
    <ligand>
        <name>Zn(2+)</name>
        <dbReference type="ChEBI" id="CHEBI:29105"/>
        <note>catalytic</note>
    </ligand>
</feature>
<dbReference type="NCBIfam" id="TIGR00418">
    <property type="entry name" value="thrS"/>
    <property type="match status" value="1"/>
</dbReference>
<comment type="catalytic activity">
    <reaction evidence="12 13">
        <text>tRNA(Thr) + L-threonine + ATP = L-threonyl-tRNA(Thr) + AMP + diphosphate + H(+)</text>
        <dbReference type="Rhea" id="RHEA:24624"/>
        <dbReference type="Rhea" id="RHEA-COMP:9670"/>
        <dbReference type="Rhea" id="RHEA-COMP:9704"/>
        <dbReference type="ChEBI" id="CHEBI:15378"/>
        <dbReference type="ChEBI" id="CHEBI:30616"/>
        <dbReference type="ChEBI" id="CHEBI:33019"/>
        <dbReference type="ChEBI" id="CHEBI:57926"/>
        <dbReference type="ChEBI" id="CHEBI:78442"/>
        <dbReference type="ChEBI" id="CHEBI:78534"/>
        <dbReference type="ChEBI" id="CHEBI:456215"/>
        <dbReference type="EC" id="6.1.1.3"/>
    </reaction>
</comment>
<feature type="domain" description="Aminoacyl-transfer RNA synthetases class-II family profile" evidence="14">
    <location>
        <begin position="279"/>
        <end position="545"/>
    </location>
</feature>
<keyword evidence="2 13" id="KW-0963">Cytoplasm</keyword>
<dbReference type="InterPro" id="IPR018163">
    <property type="entry name" value="Thr/Ala-tRNA-synth_IIc_edit"/>
</dbReference>
<keyword evidence="11 13" id="KW-0030">Aminoacyl-tRNA synthetase</keyword>
<dbReference type="PANTHER" id="PTHR11451">
    <property type="entry name" value="THREONINE-TRNA LIGASE"/>
    <property type="match status" value="1"/>
</dbReference>
<reference evidence="16 17" key="1">
    <citation type="submission" date="2017-11" db="EMBL/GenBank/DDBJ databases">
        <title>Complete genome sequence of Spiroplasma clarkii CN-5 (DSM 19994).</title>
        <authorList>
            <person name="Tsai Y.-M."/>
            <person name="Chang A."/>
            <person name="Lo W.-S."/>
            <person name="Kuo C.-H."/>
        </authorList>
    </citation>
    <scope>NUCLEOTIDE SEQUENCE [LARGE SCALE GENOMIC DNA]</scope>
    <source>
        <strain evidence="16 17">CN-5</strain>
    </source>
</reference>
<dbReference type="InterPro" id="IPR033728">
    <property type="entry name" value="ThrRS_core"/>
</dbReference>
<dbReference type="InterPro" id="IPR045864">
    <property type="entry name" value="aa-tRNA-synth_II/BPL/LPL"/>
</dbReference>
<dbReference type="SUPFAM" id="SSF55681">
    <property type="entry name" value="Class II aaRS and biotin synthetases"/>
    <property type="match status" value="1"/>
</dbReference>
<evidence type="ECO:0000256" key="8">
    <source>
        <dbReference type="ARBA" id="ARBA00022840"/>
    </source>
</evidence>
<dbReference type="GO" id="GO:0004829">
    <property type="term" value="F:threonine-tRNA ligase activity"/>
    <property type="evidence" value="ECO:0007669"/>
    <property type="project" value="UniProtKB-UniRule"/>
</dbReference>
<dbReference type="FunFam" id="3.30.930.10:FF:000002">
    <property type="entry name" value="Threonine--tRNA ligase"/>
    <property type="match status" value="1"/>
</dbReference>
<keyword evidence="3 13" id="KW-0820">tRNA-binding</keyword>
<evidence type="ECO:0000256" key="5">
    <source>
        <dbReference type="ARBA" id="ARBA00022723"/>
    </source>
</evidence>
<gene>
    <name evidence="13 16" type="primary">thrS</name>
    <name evidence="16" type="ORF">SCLAR_v1c11360</name>
</gene>
<feature type="binding site" evidence="13">
    <location>
        <position position="522"/>
    </location>
    <ligand>
        <name>Zn(2+)</name>
        <dbReference type="ChEBI" id="CHEBI:29105"/>
        <note>catalytic</note>
    </ligand>
</feature>
<comment type="caution">
    <text evidence="13">Lacks conserved residue(s) required for the propagation of feature annotation.</text>
</comment>
<evidence type="ECO:0000313" key="17">
    <source>
        <dbReference type="Proteomes" id="UP000231179"/>
    </source>
</evidence>
<comment type="subunit">
    <text evidence="13">Homodimer.</text>
</comment>
<dbReference type="Gene3D" id="3.30.980.10">
    <property type="entry name" value="Threonyl-trna Synthetase, Chain A, domain 2"/>
    <property type="match status" value="1"/>
</dbReference>
<evidence type="ECO:0000313" key="16">
    <source>
        <dbReference type="EMBL" id="ATX71436.1"/>
    </source>
</evidence>
<dbReference type="AlphaFoldDB" id="A0A2K8KQ41"/>
<dbReference type="InterPro" id="IPR002320">
    <property type="entry name" value="Thr-tRNA-ligase_IIa"/>
</dbReference>
<dbReference type="InterPro" id="IPR002314">
    <property type="entry name" value="aa-tRNA-synt_IIb"/>
</dbReference>
<dbReference type="GO" id="GO:0005737">
    <property type="term" value="C:cytoplasm"/>
    <property type="evidence" value="ECO:0007669"/>
    <property type="project" value="UniProtKB-SubCell"/>
</dbReference>
<dbReference type="Gene3D" id="3.40.50.800">
    <property type="entry name" value="Anticodon-binding domain"/>
    <property type="match status" value="1"/>
</dbReference>
<evidence type="ECO:0000256" key="10">
    <source>
        <dbReference type="ARBA" id="ARBA00022917"/>
    </source>
</evidence>
<keyword evidence="17" id="KW-1185">Reference proteome</keyword>
<comment type="subcellular location">
    <subcellularLocation>
        <location evidence="13">Cytoplasm</location>
    </subcellularLocation>
</comment>
<feature type="binding site" evidence="13">
    <location>
        <position position="392"/>
    </location>
    <ligand>
        <name>Zn(2+)</name>
        <dbReference type="ChEBI" id="CHEBI:29105"/>
        <note>catalytic</note>
    </ligand>
</feature>
<evidence type="ECO:0000256" key="13">
    <source>
        <dbReference type="HAMAP-Rule" id="MF_00184"/>
    </source>
</evidence>
<evidence type="ECO:0000259" key="15">
    <source>
        <dbReference type="PROSITE" id="PS51880"/>
    </source>
</evidence>
<dbReference type="EMBL" id="CP024870">
    <property type="protein sequence ID" value="ATX71436.1"/>
    <property type="molecule type" value="Genomic_DNA"/>
</dbReference>
<evidence type="ECO:0000256" key="4">
    <source>
        <dbReference type="ARBA" id="ARBA00022598"/>
    </source>
</evidence>
<dbReference type="Pfam" id="PF00587">
    <property type="entry name" value="tRNA-synt_2b"/>
    <property type="match status" value="1"/>
</dbReference>
<evidence type="ECO:0000256" key="3">
    <source>
        <dbReference type="ARBA" id="ARBA00022555"/>
    </source>
</evidence>
<comment type="cofactor">
    <cofactor evidence="13">
        <name>Zn(2+)</name>
        <dbReference type="ChEBI" id="CHEBI:29105"/>
    </cofactor>
    <text evidence="13">Binds 1 zinc ion per subunit.</text>
</comment>
<dbReference type="GO" id="GO:0046872">
    <property type="term" value="F:metal ion binding"/>
    <property type="evidence" value="ECO:0007669"/>
    <property type="project" value="UniProtKB-KW"/>
</dbReference>
<keyword evidence="8 13" id="KW-0067">ATP-binding</keyword>
<dbReference type="Gene3D" id="3.30.930.10">
    <property type="entry name" value="Bira Bifunctional Protein, Domain 2"/>
    <property type="match status" value="1"/>
</dbReference>
<dbReference type="InterPro" id="IPR004095">
    <property type="entry name" value="TGS"/>
</dbReference>
<dbReference type="Pfam" id="PF03129">
    <property type="entry name" value="HGTP_anticodon"/>
    <property type="match status" value="1"/>
</dbReference>
<dbReference type="Proteomes" id="UP000231179">
    <property type="component" value="Chromosome"/>
</dbReference>
<dbReference type="GO" id="GO:0006435">
    <property type="term" value="P:threonyl-tRNA aminoacylation"/>
    <property type="evidence" value="ECO:0007669"/>
    <property type="project" value="UniProtKB-UniRule"/>
</dbReference>
<feature type="domain" description="TGS" evidence="15">
    <location>
        <begin position="1"/>
        <end position="61"/>
    </location>
</feature>
<dbReference type="GO" id="GO:0000049">
    <property type="term" value="F:tRNA binding"/>
    <property type="evidence" value="ECO:0007669"/>
    <property type="project" value="UniProtKB-KW"/>
</dbReference>
<keyword evidence="9 13" id="KW-0694">RNA-binding</keyword>
<dbReference type="GO" id="GO:0005524">
    <property type="term" value="F:ATP binding"/>
    <property type="evidence" value="ECO:0007669"/>
    <property type="project" value="UniProtKB-UniRule"/>
</dbReference>
<evidence type="ECO:0000256" key="9">
    <source>
        <dbReference type="ARBA" id="ARBA00022884"/>
    </source>
</evidence>
<sequence length="650" mass="74642">MKITLLDGQVKEFKQPMTVLAIAESIAVSLKKNCIGAVINNKKIVPNGAVLSKDCKLEIITERHALYKTAINYTAKVLTTFALKTVFPEGYPMMPDDDLTEHEFSAYFKSPKGIKFEDLKKIEEIANSFIGLGYDFKYFYPGDANEAEYMKQVKADGCVNVDTKVDMNSKDYIKMPTVLVRDVIFLARNALLPSTKSLFKIELTQLSGLQLEDDASGEITYRIHGIAETSETRLNQLKAELEEIKASDHKFIAKNLEIYHLDPIIGAGLPIWLPNGAILKQEIKKYLMEKEFDYDFIQIETPVIGTSQLYKISGHWDHYREDMFAPMALPKEEMVLKPMSCPHHISVYNYKQRSYKDLPLRFAEHALQHRYESSGSLTGLERVRAMELTDSHIFVRPNQVKVEFARCFNLIQEVLATFNIKIDYLSLSLRDPKNKEKYFDDDKMWNHAEAELEEVLKEMKLDYKKMPGEAAFYGPKLDIQARTAIGHEITVSTIQLDFLLPQKFELAFINALGEKERPIMIHRGLIGTYERFIAVLLEQTKGVLPLWCAPKQVEIIPVNEELNAAYADEVWKALKQAKIRAGIDNRDERLSYKIRDAQVKKIPFQLVLGKKEQEEKTVTYRKYGSEEQITVSLTEFIKILTNKIINKTYD</sequence>
<dbReference type="SUPFAM" id="SSF55186">
    <property type="entry name" value="ThrRS/AlaRS common domain"/>
    <property type="match status" value="1"/>
</dbReference>
<dbReference type="EC" id="6.1.1.3" evidence="13"/>
<dbReference type="CDD" id="cd00771">
    <property type="entry name" value="ThrRS_core"/>
    <property type="match status" value="1"/>
</dbReference>
<keyword evidence="4 13" id="KW-0436">Ligase</keyword>
<keyword evidence="10 13" id="KW-0648">Protein biosynthesis</keyword>
<evidence type="ECO:0000259" key="14">
    <source>
        <dbReference type="PROSITE" id="PS50862"/>
    </source>
</evidence>
<evidence type="ECO:0000256" key="6">
    <source>
        <dbReference type="ARBA" id="ARBA00022741"/>
    </source>
</evidence>
<dbReference type="PRINTS" id="PR01047">
    <property type="entry name" value="TRNASYNTHTHR"/>
</dbReference>
<evidence type="ECO:0000256" key="11">
    <source>
        <dbReference type="ARBA" id="ARBA00023146"/>
    </source>
</evidence>
<protein>
    <recommendedName>
        <fullName evidence="13">Threonine--tRNA ligase</fullName>
        <ecNumber evidence="13">6.1.1.3</ecNumber>
    </recommendedName>
    <alternativeName>
        <fullName evidence="13">Threonyl-tRNA synthetase</fullName>
        <shortName evidence="13">ThrRS</shortName>
    </alternativeName>
</protein>
<organism evidence="16 17">
    <name type="scientific">Spiroplasma clarkii</name>
    <dbReference type="NCBI Taxonomy" id="2139"/>
    <lineage>
        <taxon>Bacteria</taxon>
        <taxon>Bacillati</taxon>
        <taxon>Mycoplasmatota</taxon>
        <taxon>Mollicutes</taxon>
        <taxon>Entomoplasmatales</taxon>
        <taxon>Spiroplasmataceae</taxon>
        <taxon>Spiroplasma</taxon>
    </lineage>
</organism>
<dbReference type="FunFam" id="3.40.50.800:FF:000001">
    <property type="entry name" value="Threonine--tRNA ligase"/>
    <property type="match status" value="1"/>
</dbReference>
<comment type="similarity">
    <text evidence="1 13">Belongs to the class-II aminoacyl-tRNA synthetase family.</text>
</comment>
<dbReference type="SUPFAM" id="SSF81271">
    <property type="entry name" value="TGS-like"/>
    <property type="match status" value="1"/>
</dbReference>
<dbReference type="HAMAP" id="MF_00184">
    <property type="entry name" value="Thr_tRNA_synth"/>
    <property type="match status" value="1"/>
</dbReference>
<dbReference type="SUPFAM" id="SSF52954">
    <property type="entry name" value="Class II aaRS ABD-related"/>
    <property type="match status" value="1"/>
</dbReference>
<dbReference type="InterPro" id="IPR047246">
    <property type="entry name" value="ThrRS_anticodon"/>
</dbReference>
<keyword evidence="7 13" id="KW-0862">Zinc</keyword>
<evidence type="ECO:0000256" key="7">
    <source>
        <dbReference type="ARBA" id="ARBA00022833"/>
    </source>
</evidence>
<keyword evidence="6 13" id="KW-0547">Nucleotide-binding</keyword>
<dbReference type="PROSITE" id="PS51880">
    <property type="entry name" value="TGS"/>
    <property type="match status" value="1"/>
</dbReference>
<dbReference type="InterPro" id="IPR012675">
    <property type="entry name" value="Beta-grasp_dom_sf"/>
</dbReference>
<dbReference type="CDD" id="cd00860">
    <property type="entry name" value="ThrRS_anticodon"/>
    <property type="match status" value="1"/>
</dbReference>
<name>A0A2K8KQ41_9MOLU</name>
<dbReference type="InterPro" id="IPR006195">
    <property type="entry name" value="aa-tRNA-synth_II"/>
</dbReference>
<dbReference type="Gene3D" id="3.10.20.30">
    <property type="match status" value="1"/>
</dbReference>
<accession>A0A2K8KQ41</accession>
<evidence type="ECO:0000256" key="2">
    <source>
        <dbReference type="ARBA" id="ARBA00022490"/>
    </source>
</evidence>
<dbReference type="InterPro" id="IPR012676">
    <property type="entry name" value="TGS-like"/>
</dbReference>
<dbReference type="InterPro" id="IPR036621">
    <property type="entry name" value="Anticodon-bd_dom_sf"/>
</dbReference>
<dbReference type="Pfam" id="PF02824">
    <property type="entry name" value="TGS"/>
    <property type="match status" value="1"/>
</dbReference>
<keyword evidence="5 13" id="KW-0479">Metal-binding</keyword>
<dbReference type="InterPro" id="IPR004154">
    <property type="entry name" value="Anticodon-bd"/>
</dbReference>
<dbReference type="CDD" id="cd01667">
    <property type="entry name" value="TGS_ThrRS"/>
    <property type="match status" value="1"/>
</dbReference>
<evidence type="ECO:0000256" key="12">
    <source>
        <dbReference type="ARBA" id="ARBA00049515"/>
    </source>
</evidence>
<dbReference type="PROSITE" id="PS50862">
    <property type="entry name" value="AA_TRNA_LIGASE_II"/>
    <property type="match status" value="1"/>
</dbReference>